<reference evidence="2" key="1">
    <citation type="submission" date="2021-08" db="EMBL/GenBank/DDBJ databases">
        <title>WGS assembly of Ceratopteris richardii.</title>
        <authorList>
            <person name="Marchant D.B."/>
            <person name="Chen G."/>
            <person name="Jenkins J."/>
            <person name="Shu S."/>
            <person name="Leebens-Mack J."/>
            <person name="Grimwood J."/>
            <person name="Schmutz J."/>
            <person name="Soltis P."/>
            <person name="Soltis D."/>
            <person name="Chen Z.-H."/>
        </authorList>
    </citation>
    <scope>NUCLEOTIDE SEQUENCE</scope>
    <source>
        <strain evidence="2">Whitten #5841</strain>
        <tissue evidence="2">Leaf</tissue>
    </source>
</reference>
<protein>
    <submittedName>
        <fullName evidence="2">Uncharacterized protein</fullName>
    </submittedName>
</protein>
<keyword evidence="1" id="KW-0732">Signal</keyword>
<feature type="signal peptide" evidence="1">
    <location>
        <begin position="1"/>
        <end position="24"/>
    </location>
</feature>
<evidence type="ECO:0000313" key="3">
    <source>
        <dbReference type="Proteomes" id="UP000825935"/>
    </source>
</evidence>
<dbReference type="EMBL" id="CM035434">
    <property type="protein sequence ID" value="KAH7291480.1"/>
    <property type="molecule type" value="Genomic_DNA"/>
</dbReference>
<gene>
    <name evidence="2" type="ORF">KP509_29G018600</name>
</gene>
<evidence type="ECO:0000256" key="1">
    <source>
        <dbReference type="SAM" id="SignalP"/>
    </source>
</evidence>
<dbReference type="Proteomes" id="UP000825935">
    <property type="component" value="Chromosome 29"/>
</dbReference>
<keyword evidence="3" id="KW-1185">Reference proteome</keyword>
<organism evidence="2 3">
    <name type="scientific">Ceratopteris richardii</name>
    <name type="common">Triangle waterfern</name>
    <dbReference type="NCBI Taxonomy" id="49495"/>
    <lineage>
        <taxon>Eukaryota</taxon>
        <taxon>Viridiplantae</taxon>
        <taxon>Streptophyta</taxon>
        <taxon>Embryophyta</taxon>
        <taxon>Tracheophyta</taxon>
        <taxon>Polypodiopsida</taxon>
        <taxon>Polypodiidae</taxon>
        <taxon>Polypodiales</taxon>
        <taxon>Pteridineae</taxon>
        <taxon>Pteridaceae</taxon>
        <taxon>Parkerioideae</taxon>
        <taxon>Ceratopteris</taxon>
    </lineage>
</organism>
<evidence type="ECO:0000313" key="2">
    <source>
        <dbReference type="EMBL" id="KAH7291480.1"/>
    </source>
</evidence>
<dbReference type="AlphaFoldDB" id="A0A8T2R653"/>
<sequence length="48" mass="5460">MNVLCNHHVAELVLCLLFLMKNCGTILKRCSITTCAKLTQQVRRLKSN</sequence>
<proteinExistence type="predicted"/>
<comment type="caution">
    <text evidence="2">The sequence shown here is derived from an EMBL/GenBank/DDBJ whole genome shotgun (WGS) entry which is preliminary data.</text>
</comment>
<name>A0A8T2R653_CERRI</name>
<feature type="chain" id="PRO_5035846337" evidence="1">
    <location>
        <begin position="25"/>
        <end position="48"/>
    </location>
</feature>
<accession>A0A8T2R653</accession>